<dbReference type="Pfam" id="PF11142">
    <property type="entry name" value="DUF2917"/>
    <property type="match status" value="1"/>
</dbReference>
<gene>
    <name evidence="1" type="ORF">ACFQNF_14300</name>
</gene>
<organism evidence="1 2">
    <name type="scientific">Iodobacter arcticus</name>
    <dbReference type="NCBI Taxonomy" id="590593"/>
    <lineage>
        <taxon>Bacteria</taxon>
        <taxon>Pseudomonadati</taxon>
        <taxon>Pseudomonadota</taxon>
        <taxon>Betaproteobacteria</taxon>
        <taxon>Neisseriales</taxon>
        <taxon>Chitinibacteraceae</taxon>
        <taxon>Iodobacter</taxon>
    </lineage>
</organism>
<comment type="caution">
    <text evidence="1">The sequence shown here is derived from an EMBL/GenBank/DDBJ whole genome shotgun (WGS) entry which is preliminary data.</text>
</comment>
<proteinExistence type="predicted"/>
<reference evidence="2" key="1">
    <citation type="journal article" date="2019" name="Int. J. Syst. Evol. Microbiol.">
        <title>The Global Catalogue of Microorganisms (GCM) 10K type strain sequencing project: providing services to taxonomists for standard genome sequencing and annotation.</title>
        <authorList>
            <consortium name="The Broad Institute Genomics Platform"/>
            <consortium name="The Broad Institute Genome Sequencing Center for Infectious Disease"/>
            <person name="Wu L."/>
            <person name="Ma J."/>
        </authorList>
    </citation>
    <scope>NUCLEOTIDE SEQUENCE [LARGE SCALE GENOMIC DNA]</scope>
    <source>
        <strain evidence="2">CCUG 62945</strain>
    </source>
</reference>
<evidence type="ECO:0000313" key="1">
    <source>
        <dbReference type="EMBL" id="MFC7421033.1"/>
    </source>
</evidence>
<protein>
    <submittedName>
        <fullName evidence="1">DUF2917 domain-containing protein</fullName>
    </submittedName>
</protein>
<evidence type="ECO:0000313" key="2">
    <source>
        <dbReference type="Proteomes" id="UP001596473"/>
    </source>
</evidence>
<keyword evidence="2" id="KW-1185">Reference proteome</keyword>
<dbReference type="EMBL" id="JBHTBQ010000033">
    <property type="protein sequence ID" value="MFC7421033.1"/>
    <property type="molecule type" value="Genomic_DNA"/>
</dbReference>
<sequence length="110" mass="12473">MKDMFTYLRINLQAGELFMIDLAHAAHMSGESGELWLTHDRFSEDFELKQGTQLALPKGKVLIEGLGQFSVYLLFGAGQFNLPLSQIQSLASNLNLQNSISFRCQRHHDF</sequence>
<dbReference type="Proteomes" id="UP001596473">
    <property type="component" value="Unassembled WGS sequence"/>
</dbReference>
<name>A0ABW2QZL1_9NEIS</name>
<dbReference type="RefSeq" id="WP_380188610.1">
    <property type="nucleotide sequence ID" value="NZ_JBHTBQ010000033.1"/>
</dbReference>
<accession>A0ABW2QZL1</accession>
<dbReference type="InterPro" id="IPR021317">
    <property type="entry name" value="DUF2917"/>
</dbReference>